<evidence type="ECO:0000313" key="2">
    <source>
        <dbReference type="EnsemblPlants" id="KQK89117"/>
    </source>
</evidence>
<dbReference type="HOGENOM" id="CLU_1597309_0_0_1"/>
<dbReference type="EnsemblPlants" id="KQK89117">
    <property type="protein sequence ID" value="KQK89117"/>
    <property type="gene ID" value="SETIT_039651mg"/>
</dbReference>
<accession>K4AL71</accession>
<dbReference type="PANTHER" id="PTHR48258">
    <property type="entry name" value="DUF4218 DOMAIN-CONTAINING PROTEIN-RELATED"/>
    <property type="match status" value="1"/>
</dbReference>
<name>K4AL71_SETIT</name>
<reference evidence="3" key="1">
    <citation type="journal article" date="2012" name="Nat. Biotechnol.">
        <title>Reference genome sequence of the model plant Setaria.</title>
        <authorList>
            <person name="Bennetzen J.L."/>
            <person name="Schmutz J."/>
            <person name="Wang H."/>
            <person name="Percifield R."/>
            <person name="Hawkins J."/>
            <person name="Pontaroli A.C."/>
            <person name="Estep M."/>
            <person name="Feng L."/>
            <person name="Vaughn J.N."/>
            <person name="Grimwood J."/>
            <person name="Jenkins J."/>
            <person name="Barry K."/>
            <person name="Lindquist E."/>
            <person name="Hellsten U."/>
            <person name="Deshpande S."/>
            <person name="Wang X."/>
            <person name="Wu X."/>
            <person name="Mitros T."/>
            <person name="Triplett J."/>
            <person name="Yang X."/>
            <person name="Ye C.Y."/>
            <person name="Mauro-Herrera M."/>
            <person name="Wang L."/>
            <person name="Li P."/>
            <person name="Sharma M."/>
            <person name="Sharma R."/>
            <person name="Ronald P.C."/>
            <person name="Panaud O."/>
            <person name="Kellogg E.A."/>
            <person name="Brutnell T.P."/>
            <person name="Doust A.N."/>
            <person name="Tuskan G.A."/>
            <person name="Rokhsar D."/>
            <person name="Devos K.M."/>
        </authorList>
    </citation>
    <scope>NUCLEOTIDE SEQUENCE [LARGE SCALE GENOMIC DNA]</scope>
    <source>
        <strain evidence="3">cv. Yugu1</strain>
    </source>
</reference>
<organism evidence="2 3">
    <name type="scientific">Setaria italica</name>
    <name type="common">Foxtail millet</name>
    <name type="synonym">Panicum italicum</name>
    <dbReference type="NCBI Taxonomy" id="4555"/>
    <lineage>
        <taxon>Eukaryota</taxon>
        <taxon>Viridiplantae</taxon>
        <taxon>Streptophyta</taxon>
        <taxon>Embryophyta</taxon>
        <taxon>Tracheophyta</taxon>
        <taxon>Spermatophyta</taxon>
        <taxon>Magnoliopsida</taxon>
        <taxon>Liliopsida</taxon>
        <taxon>Poales</taxon>
        <taxon>Poaceae</taxon>
        <taxon>PACMAD clade</taxon>
        <taxon>Panicoideae</taxon>
        <taxon>Panicodae</taxon>
        <taxon>Paniceae</taxon>
        <taxon>Cenchrinae</taxon>
        <taxon>Setaria</taxon>
    </lineage>
</organism>
<dbReference type="EMBL" id="AGNK02005619">
    <property type="status" value="NOT_ANNOTATED_CDS"/>
    <property type="molecule type" value="Genomic_DNA"/>
</dbReference>
<dbReference type="InterPro" id="IPR029480">
    <property type="entry name" value="Transpos_assoc"/>
</dbReference>
<dbReference type="AlphaFoldDB" id="K4AL71"/>
<keyword evidence="3" id="KW-1185">Reference proteome</keyword>
<dbReference type="Proteomes" id="UP000004995">
    <property type="component" value="Unassembled WGS sequence"/>
</dbReference>
<feature type="domain" description="Transposase-associated" evidence="1">
    <location>
        <begin position="4"/>
        <end position="71"/>
    </location>
</feature>
<dbReference type="InParanoid" id="K4AL71"/>
<dbReference type="PANTHER" id="PTHR48258:SF3">
    <property type="entry name" value="FK506-BINDING PROTEIN 4-LIKE ISOFORM X1"/>
    <property type="match status" value="1"/>
</dbReference>
<dbReference type="Pfam" id="PF13963">
    <property type="entry name" value="Transpos_assoc"/>
    <property type="match status" value="1"/>
</dbReference>
<reference evidence="2" key="2">
    <citation type="submission" date="2018-08" db="UniProtKB">
        <authorList>
            <consortium name="EnsemblPlants"/>
        </authorList>
    </citation>
    <scope>IDENTIFICATION</scope>
    <source>
        <strain evidence="2">Yugu1</strain>
    </source>
</reference>
<protein>
    <recommendedName>
        <fullName evidence="1">Transposase-associated domain-containing protein</fullName>
    </recommendedName>
</protein>
<proteinExistence type="predicted"/>
<evidence type="ECO:0000259" key="1">
    <source>
        <dbReference type="Pfam" id="PF13963"/>
    </source>
</evidence>
<dbReference type="Gramene" id="KQK89117">
    <property type="protein sequence ID" value="KQK89117"/>
    <property type="gene ID" value="SETIT_039651mg"/>
</dbReference>
<sequence>MSHRAWMYSGWQHGKAPSNCWIHRTTKFLNHAFSFPGVAENDTIKCPCAKCIQKLKKKVRNKARVEADIVEASLVEEATNNLCLYFRSKAPSIKNKMPRYDDGASTFQGRCISPRGTRGLSNEECKVAFLYILTNIPEMDDFFMLNGWKNVHGIKIVPNFFDWFKNK</sequence>
<evidence type="ECO:0000313" key="3">
    <source>
        <dbReference type="Proteomes" id="UP000004995"/>
    </source>
</evidence>